<dbReference type="RefSeq" id="WP_268941004.1">
    <property type="nucleotide sequence ID" value="NZ_JAPTYD010000004.1"/>
</dbReference>
<proteinExistence type="predicted"/>
<dbReference type="Gene3D" id="3.40.50.720">
    <property type="entry name" value="NAD(P)-binding Rossmann-like Domain"/>
    <property type="match status" value="1"/>
</dbReference>
<dbReference type="Pfam" id="PF00106">
    <property type="entry name" value="adh_short"/>
    <property type="match status" value="1"/>
</dbReference>
<dbReference type="EMBL" id="JAPTYD010000004">
    <property type="protein sequence ID" value="MCZ0961004.1"/>
    <property type="molecule type" value="Genomic_DNA"/>
</dbReference>
<dbReference type="InterPro" id="IPR036291">
    <property type="entry name" value="NAD(P)-bd_dom_sf"/>
</dbReference>
<evidence type="ECO:0000313" key="2">
    <source>
        <dbReference type="EMBL" id="MCZ0961004.1"/>
    </source>
</evidence>
<evidence type="ECO:0000256" key="1">
    <source>
        <dbReference type="SAM" id="Phobius"/>
    </source>
</evidence>
<dbReference type="InterPro" id="IPR051468">
    <property type="entry name" value="Fungal_SecMetab_SDRs"/>
</dbReference>
<protein>
    <submittedName>
        <fullName evidence="2">SDR family NAD(P)-dependent oxidoreductase</fullName>
    </submittedName>
</protein>
<dbReference type="PANTHER" id="PTHR43544:SF12">
    <property type="entry name" value="NAD(P)-BINDING ROSSMANN-FOLD SUPERFAMILY PROTEIN"/>
    <property type="match status" value="1"/>
</dbReference>
<feature type="transmembrane region" description="Helical" evidence="1">
    <location>
        <begin position="89"/>
        <end position="110"/>
    </location>
</feature>
<dbReference type="PRINTS" id="PR00081">
    <property type="entry name" value="GDHRDH"/>
</dbReference>
<sequence>MDQDGVAVVIGASGGIGAALLEGLQARGRFRFVLGLSRPELDLTDHGSIAQAARRVGAIGAPGLIIVASGLLHGPGIEPEKTIRSLDPAAMATAFAVNAIGPALVLRDFLPLMPRDRRAVFAALSAKVGSIGDNRLGGWYSYRASKAALNQIIRTAAIEMRRTHPQAICAAFHPGTVATGLSGKFSKTGLQVQQPAEAAAALLDSIDRLTPEQSGSFLDRFGAPIPW</sequence>
<dbReference type="InterPro" id="IPR002347">
    <property type="entry name" value="SDR_fam"/>
</dbReference>
<dbReference type="PANTHER" id="PTHR43544">
    <property type="entry name" value="SHORT-CHAIN DEHYDROGENASE/REDUCTASE"/>
    <property type="match status" value="1"/>
</dbReference>
<gene>
    <name evidence="2" type="ORF">OU682_05160</name>
</gene>
<evidence type="ECO:0000313" key="3">
    <source>
        <dbReference type="Proteomes" id="UP001149822"/>
    </source>
</evidence>
<keyword evidence="3" id="KW-1185">Reference proteome</keyword>
<keyword evidence="1" id="KW-1133">Transmembrane helix</keyword>
<reference evidence="2" key="1">
    <citation type="submission" date="2022-12" db="EMBL/GenBank/DDBJ databases">
        <title>Paracoccus sp. EF6 isolated from a lake water.</title>
        <authorList>
            <person name="Liu H."/>
        </authorList>
    </citation>
    <scope>NUCLEOTIDE SEQUENCE</scope>
    <source>
        <strain evidence="2">EF6</strain>
    </source>
</reference>
<feature type="transmembrane region" description="Helical" evidence="1">
    <location>
        <begin position="56"/>
        <end position="77"/>
    </location>
</feature>
<organism evidence="2 3">
    <name type="scientific">Paracoccus benzoatiresistens</name>
    <dbReference type="NCBI Taxonomy" id="2997341"/>
    <lineage>
        <taxon>Bacteria</taxon>
        <taxon>Pseudomonadati</taxon>
        <taxon>Pseudomonadota</taxon>
        <taxon>Alphaproteobacteria</taxon>
        <taxon>Rhodobacterales</taxon>
        <taxon>Paracoccaceae</taxon>
        <taxon>Paracoccus</taxon>
    </lineage>
</organism>
<feature type="transmembrane region" description="Helical" evidence="1">
    <location>
        <begin position="6"/>
        <end position="24"/>
    </location>
</feature>
<name>A0ABT4J1L4_9RHOB</name>
<keyword evidence="1" id="KW-0812">Transmembrane</keyword>
<accession>A0ABT4J1L4</accession>
<keyword evidence="1" id="KW-0472">Membrane</keyword>
<dbReference type="Proteomes" id="UP001149822">
    <property type="component" value="Unassembled WGS sequence"/>
</dbReference>
<comment type="caution">
    <text evidence="2">The sequence shown here is derived from an EMBL/GenBank/DDBJ whole genome shotgun (WGS) entry which is preliminary data.</text>
</comment>
<dbReference type="SUPFAM" id="SSF51735">
    <property type="entry name" value="NAD(P)-binding Rossmann-fold domains"/>
    <property type="match status" value="1"/>
</dbReference>